<evidence type="ECO:0000259" key="1">
    <source>
        <dbReference type="PROSITE" id="PS51186"/>
    </source>
</evidence>
<organism evidence="2 3">
    <name type="scientific">Butyrivibrio proteoclasticus</name>
    <dbReference type="NCBI Taxonomy" id="43305"/>
    <lineage>
        <taxon>Bacteria</taxon>
        <taxon>Bacillati</taxon>
        <taxon>Bacillota</taxon>
        <taxon>Clostridia</taxon>
        <taxon>Lachnospirales</taxon>
        <taxon>Lachnospiraceae</taxon>
        <taxon>Butyrivibrio</taxon>
    </lineage>
</organism>
<dbReference type="InterPro" id="IPR016181">
    <property type="entry name" value="Acyl_CoA_acyltransferase"/>
</dbReference>
<gene>
    <name evidence="2" type="ORF">SAMN04487928_105150</name>
</gene>
<dbReference type="Gene3D" id="3.40.630.30">
    <property type="match status" value="1"/>
</dbReference>
<accession>A0A1I5S6A5</accession>
<evidence type="ECO:0000313" key="3">
    <source>
        <dbReference type="Proteomes" id="UP000182624"/>
    </source>
</evidence>
<dbReference type="Pfam" id="PF00583">
    <property type="entry name" value="Acetyltransf_1"/>
    <property type="match status" value="1"/>
</dbReference>
<keyword evidence="3" id="KW-1185">Reference proteome</keyword>
<evidence type="ECO:0000313" key="2">
    <source>
        <dbReference type="EMBL" id="SFP66308.1"/>
    </source>
</evidence>
<keyword evidence="2" id="KW-0808">Transferase</keyword>
<proteinExistence type="predicted"/>
<sequence>MVFEEKEYMLGEKKILLRNAKPEEAQLLVDYLKTVCGETRFLLCDPDEVKYTAESEVEFINAKNASEDSMLMLAFVDGEYAGNCSFQPIGSRRRARHRVDIGIALYHKYTGFGLGRLMLEQLLFTIKELGYEQAELTVVGGNDRAYHLYESLGFKECGRIPKANKYQDGTYADDIHMVKKLQ</sequence>
<dbReference type="GO" id="GO:0016747">
    <property type="term" value="F:acyltransferase activity, transferring groups other than amino-acyl groups"/>
    <property type="evidence" value="ECO:0007669"/>
    <property type="project" value="InterPro"/>
</dbReference>
<name>A0A1I5S6A5_9FIRM</name>
<feature type="domain" description="N-acetyltransferase" evidence="1">
    <location>
        <begin position="15"/>
        <end position="182"/>
    </location>
</feature>
<protein>
    <submittedName>
        <fullName evidence="2">Acetyltransferase (GNAT) family protein</fullName>
    </submittedName>
</protein>
<dbReference type="RefSeq" id="WP_074885226.1">
    <property type="nucleotide sequence ID" value="NZ_FOXO01000005.1"/>
</dbReference>
<dbReference type="PROSITE" id="PS51186">
    <property type="entry name" value="GNAT"/>
    <property type="match status" value="1"/>
</dbReference>
<dbReference type="Proteomes" id="UP000182624">
    <property type="component" value="Unassembled WGS sequence"/>
</dbReference>
<dbReference type="AlphaFoldDB" id="A0A1I5S6A5"/>
<dbReference type="EMBL" id="FOXO01000005">
    <property type="protein sequence ID" value="SFP66308.1"/>
    <property type="molecule type" value="Genomic_DNA"/>
</dbReference>
<dbReference type="PANTHER" id="PTHR43415">
    <property type="entry name" value="SPERMIDINE N(1)-ACETYLTRANSFERASE"/>
    <property type="match status" value="1"/>
</dbReference>
<reference evidence="3" key="1">
    <citation type="submission" date="2016-10" db="EMBL/GenBank/DDBJ databases">
        <authorList>
            <person name="Varghese N."/>
            <person name="Submissions S."/>
        </authorList>
    </citation>
    <scope>NUCLEOTIDE SEQUENCE [LARGE SCALE GENOMIC DNA]</scope>
    <source>
        <strain evidence="3">P18</strain>
    </source>
</reference>
<dbReference type="InterPro" id="IPR000182">
    <property type="entry name" value="GNAT_dom"/>
</dbReference>
<dbReference type="PANTHER" id="PTHR43415:SF3">
    <property type="entry name" value="GNAT-FAMILY ACETYLTRANSFERASE"/>
    <property type="match status" value="1"/>
</dbReference>
<dbReference type="SUPFAM" id="SSF55729">
    <property type="entry name" value="Acyl-CoA N-acyltransferases (Nat)"/>
    <property type="match status" value="1"/>
</dbReference>